<dbReference type="PANTHER" id="PTHR35580">
    <property type="entry name" value="CELL SURFACE GLYCOPROTEIN (S-LAYER PROTEIN)-LIKE PROTEIN"/>
    <property type="match status" value="1"/>
</dbReference>
<keyword evidence="1" id="KW-0812">Transmembrane</keyword>
<dbReference type="InterPro" id="IPR052918">
    <property type="entry name" value="Motility_Chemotaxis_Reg"/>
</dbReference>
<reference evidence="3 4" key="1">
    <citation type="journal article" date="2012" name="FEBS Lett.">
        <title>Anammox organism KSU-1 expresses a NirK-type copper-containing nitrite reductase instead of a NirS-type with cytochrome cd1.</title>
        <authorList>
            <person name="Hira D."/>
            <person name="Toh H."/>
            <person name="Migita C.T."/>
            <person name="Okubo H."/>
            <person name="Nishiyama T."/>
            <person name="Hattori M."/>
            <person name="Furukawa K."/>
            <person name="Fujii T."/>
        </authorList>
    </citation>
    <scope>NUCLEOTIDE SEQUENCE [LARGE SCALE GENOMIC DNA]</scope>
</reference>
<dbReference type="Pfam" id="PF06739">
    <property type="entry name" value="SBBP"/>
    <property type="match status" value="7"/>
</dbReference>
<name>I3IKR5_9BACT</name>
<dbReference type="eggNOG" id="COG1404">
    <property type="taxonomic scope" value="Bacteria"/>
</dbReference>
<dbReference type="Gene3D" id="2.40.10.500">
    <property type="match status" value="1"/>
</dbReference>
<dbReference type="InterPro" id="IPR011042">
    <property type="entry name" value="6-blade_b-propeller_TolB-like"/>
</dbReference>
<dbReference type="AlphaFoldDB" id="I3IKR5"/>
<dbReference type="Gene3D" id="2.120.10.30">
    <property type="entry name" value="TolB, C-terminal domain"/>
    <property type="match status" value="1"/>
</dbReference>
<dbReference type="Proteomes" id="UP000002985">
    <property type="component" value="Unassembled WGS sequence"/>
</dbReference>
<dbReference type="Pfam" id="PF25778">
    <property type="entry name" value="DUF7948"/>
    <property type="match status" value="1"/>
</dbReference>
<dbReference type="InterPro" id="IPR057708">
    <property type="entry name" value="DUF7948"/>
</dbReference>
<evidence type="ECO:0000313" key="3">
    <source>
        <dbReference type="EMBL" id="GAB62310.1"/>
    </source>
</evidence>
<evidence type="ECO:0000313" key="4">
    <source>
        <dbReference type="Proteomes" id="UP000002985"/>
    </source>
</evidence>
<dbReference type="SUPFAM" id="SSF101898">
    <property type="entry name" value="NHL repeat"/>
    <property type="match status" value="1"/>
</dbReference>
<sequence>MRSYSTIVTYICSVVFVLCLLFAPVFVLNAHDLHTLDVASPGKVLLPEDYGKLPLTFEANQGQTDSRVKFLLRGDGCTLFLTPTEAILALNKKGNVKSSANPKLEIQDSQSTVLRMRLVDANPQPEVIGLEEQPGKVNYCIGNDSRQWRTNIPTYAKIKYQDVYSGVDLVYYGDHRQLEYDFIVTPGFNPKAITLGLEGADKVKVDVQGNLVVYTNGGEVMWHKPVVYQEENGQRRPVDAKYMLKSNRNIGFRVAAYNTKLPLTIDPVLSYSTYLGGSSNDAGLSIAVDVSGNAYVTGSTYSANFPTTNPVQSTGGDSFDAFVTKLDPTGSVLIYSTYFGGSSHDHGFGIAVDASGNVCVTGRTHSADFPTANPLQFTYGGGSSDAFVTKLDSTGSVFIYSTYLGGSSLDTGSGIAADASGNAYVTGSAESYNFPTANPLQPAYGGGSSDAFVTKLNSTGSAIIYSTYLGGSKTDQGFGIAVDTSGNAYITGSTRSGYFPTVNSLQSSNSGSSDAFVTKLNSTGSAFIYSTYLGGSELDIGCGIAADASGNAYVTGSTESYNFPTANPLQPAYGGGSSDAFVTKLNPTGLTCAGSAFIYSTYLGGSKTDQGFGIAVDASGNAYVTGSTRSGYFPTANPLQPAYGGASDAFVTKLNSTGSVFIYSTYLGGSDLDMGSGIAVDTSGNAYVTGSTRSTGFPIANPLQLALDGICDAFIAKIGE</sequence>
<dbReference type="PANTHER" id="PTHR35580:SF1">
    <property type="entry name" value="PHYTASE-LIKE DOMAIN-CONTAINING PROTEIN"/>
    <property type="match status" value="1"/>
</dbReference>
<protein>
    <recommendedName>
        <fullName evidence="2">DUF7948 domain-containing protein</fullName>
    </recommendedName>
</protein>
<proteinExistence type="predicted"/>
<evidence type="ECO:0000256" key="1">
    <source>
        <dbReference type="SAM" id="Phobius"/>
    </source>
</evidence>
<gene>
    <name evidence="3" type="ORF">KSU1_C0714</name>
</gene>
<keyword evidence="1" id="KW-1133">Transmembrane helix</keyword>
<dbReference type="OrthoDB" id="253958at2"/>
<evidence type="ECO:0000259" key="2">
    <source>
        <dbReference type="Pfam" id="PF25778"/>
    </source>
</evidence>
<keyword evidence="1" id="KW-0472">Membrane</keyword>
<feature type="transmembrane region" description="Helical" evidence="1">
    <location>
        <begin position="7"/>
        <end position="28"/>
    </location>
</feature>
<dbReference type="EMBL" id="BAFH01000003">
    <property type="protein sequence ID" value="GAB62310.1"/>
    <property type="molecule type" value="Genomic_DNA"/>
</dbReference>
<dbReference type="InterPro" id="IPR010620">
    <property type="entry name" value="SBBP_repeat"/>
</dbReference>
<organism evidence="3 4">
    <name type="scientific">Candidatus Jettenia caeni</name>
    <dbReference type="NCBI Taxonomy" id="247490"/>
    <lineage>
        <taxon>Bacteria</taxon>
        <taxon>Pseudomonadati</taxon>
        <taxon>Planctomycetota</taxon>
        <taxon>Candidatus Brocadiia</taxon>
        <taxon>Candidatus Brocadiales</taxon>
        <taxon>Candidatus Brocadiaceae</taxon>
        <taxon>Candidatus Jettenia</taxon>
    </lineage>
</organism>
<comment type="caution">
    <text evidence="3">The sequence shown here is derived from an EMBL/GenBank/DDBJ whole genome shotgun (WGS) entry which is preliminary data.</text>
</comment>
<dbReference type="STRING" id="247490.KSU1_C0714"/>
<accession>I3IKR5</accession>
<keyword evidence="4" id="KW-1185">Reference proteome</keyword>
<feature type="domain" description="DUF7948" evidence="2">
    <location>
        <begin position="57"/>
        <end position="268"/>
    </location>
</feature>